<evidence type="ECO:0000256" key="1">
    <source>
        <dbReference type="SAM" id="Phobius"/>
    </source>
</evidence>
<keyword evidence="1" id="KW-0472">Membrane</keyword>
<name>A0A1G6E744_9BACT</name>
<evidence type="ECO:0008006" key="4">
    <source>
        <dbReference type="Google" id="ProtNLM"/>
    </source>
</evidence>
<accession>A0A1G6E744</accession>
<dbReference type="AlphaFoldDB" id="A0A1G6E744"/>
<feature type="transmembrane region" description="Helical" evidence="1">
    <location>
        <begin position="65"/>
        <end position="88"/>
    </location>
</feature>
<keyword evidence="1" id="KW-0812">Transmembrane</keyword>
<protein>
    <recommendedName>
        <fullName evidence="4">DUF2244 domain-containing protein</fullName>
    </recommendedName>
</protein>
<gene>
    <name evidence="2" type="ORF">SAMN05660653_02632</name>
</gene>
<keyword evidence="3" id="KW-1185">Reference proteome</keyword>
<keyword evidence="1" id="KW-1133">Transmembrane helix</keyword>
<sequence>MRCGRSFLVRYRRIGVCREWNNRSQRGVVMDIESDPRLIRSLGCLAGLMALALLLLWLALRPGGLLSAVFGLVLLLVAVACFTYRHAVHVDVQSDYVEQYRRILFRERYRGFLFSSFTSVGVATVLGGDLRPVYLAHVLELRGRTRLVLPGMHFGLETARHDARKLAQRLGLPLEQRVRTILF</sequence>
<feature type="transmembrane region" description="Helical" evidence="1">
    <location>
        <begin position="38"/>
        <end position="59"/>
    </location>
</feature>
<dbReference type="EMBL" id="FMXO01000016">
    <property type="protein sequence ID" value="SDB53233.1"/>
    <property type="molecule type" value="Genomic_DNA"/>
</dbReference>
<organism evidence="2 3">
    <name type="scientific">Desulfonatronum thiosulfatophilum</name>
    <dbReference type="NCBI Taxonomy" id="617002"/>
    <lineage>
        <taxon>Bacteria</taxon>
        <taxon>Pseudomonadati</taxon>
        <taxon>Thermodesulfobacteriota</taxon>
        <taxon>Desulfovibrionia</taxon>
        <taxon>Desulfovibrionales</taxon>
        <taxon>Desulfonatronaceae</taxon>
        <taxon>Desulfonatronum</taxon>
    </lineage>
</organism>
<evidence type="ECO:0000313" key="3">
    <source>
        <dbReference type="Proteomes" id="UP000198771"/>
    </source>
</evidence>
<evidence type="ECO:0000313" key="2">
    <source>
        <dbReference type="EMBL" id="SDB53233.1"/>
    </source>
</evidence>
<proteinExistence type="predicted"/>
<reference evidence="2 3" key="1">
    <citation type="submission" date="2016-10" db="EMBL/GenBank/DDBJ databases">
        <authorList>
            <person name="de Groot N.N."/>
        </authorList>
    </citation>
    <scope>NUCLEOTIDE SEQUENCE [LARGE SCALE GENOMIC DNA]</scope>
    <source>
        <strain evidence="2 3">ASO4-2</strain>
    </source>
</reference>
<dbReference type="Proteomes" id="UP000198771">
    <property type="component" value="Unassembled WGS sequence"/>
</dbReference>
<feature type="transmembrane region" description="Helical" evidence="1">
    <location>
        <begin position="109"/>
        <end position="128"/>
    </location>
</feature>